<dbReference type="EMBL" id="KV918829">
    <property type="protein sequence ID" value="OSX77766.1"/>
    <property type="molecule type" value="Genomic_DNA"/>
</dbReference>
<reference evidence="2 3" key="1">
    <citation type="submission" date="2017-03" db="EMBL/GenBank/DDBJ databases">
        <title>WGS assembly of Porphyra umbilicalis.</title>
        <authorList>
            <person name="Brawley S.H."/>
            <person name="Blouin N.A."/>
            <person name="Ficko-Blean E."/>
            <person name="Wheeler G.L."/>
            <person name="Lohr M."/>
            <person name="Goodson H.V."/>
            <person name="Jenkins J.W."/>
            <person name="Blaby-Haas C.E."/>
            <person name="Helliwell K.E."/>
            <person name="Chan C."/>
            <person name="Marriage T."/>
            <person name="Bhattacharya D."/>
            <person name="Klein A.S."/>
            <person name="Badis Y."/>
            <person name="Brodie J."/>
            <person name="Cao Y."/>
            <person name="Collen J."/>
            <person name="Dittami S.M."/>
            <person name="Gachon C.M."/>
            <person name="Green B.R."/>
            <person name="Karpowicz S."/>
            <person name="Kim J.W."/>
            <person name="Kudahl U."/>
            <person name="Lin S."/>
            <person name="Michel G."/>
            <person name="Mittag M."/>
            <person name="Olson B.J."/>
            <person name="Pangilinan J."/>
            <person name="Peng Y."/>
            <person name="Qiu H."/>
            <person name="Shu S."/>
            <person name="Singer J.T."/>
            <person name="Smith A.G."/>
            <person name="Sprecher B.N."/>
            <person name="Wagner V."/>
            <person name="Wang W."/>
            <person name="Wang Z.-Y."/>
            <person name="Yan J."/>
            <person name="Yarish C."/>
            <person name="Zoeuner-Riek S."/>
            <person name="Zhuang Y."/>
            <person name="Zou Y."/>
            <person name="Lindquist E.A."/>
            <person name="Grimwood J."/>
            <person name="Barry K."/>
            <person name="Rokhsar D.S."/>
            <person name="Schmutz J."/>
            <person name="Stiller J.W."/>
            <person name="Grossman A.R."/>
            <person name="Prochnik S.E."/>
        </authorList>
    </citation>
    <scope>NUCLEOTIDE SEQUENCE [LARGE SCALE GENOMIC DNA]</scope>
    <source>
        <strain evidence="2">4086291</strain>
    </source>
</reference>
<keyword evidence="3" id="KW-1185">Reference proteome</keyword>
<feature type="compositionally biased region" description="Gly residues" evidence="1">
    <location>
        <begin position="151"/>
        <end position="172"/>
    </location>
</feature>
<feature type="compositionally biased region" description="Low complexity" evidence="1">
    <location>
        <begin position="240"/>
        <end position="249"/>
    </location>
</feature>
<feature type="compositionally biased region" description="Basic and acidic residues" evidence="1">
    <location>
        <begin position="271"/>
        <end position="280"/>
    </location>
</feature>
<dbReference type="AlphaFoldDB" id="A0A1X6PAL5"/>
<proteinExistence type="predicted"/>
<gene>
    <name evidence="2" type="ORF">BU14_0135s0040</name>
</gene>
<feature type="compositionally biased region" description="Basic residues" evidence="1">
    <location>
        <begin position="110"/>
        <end position="129"/>
    </location>
</feature>
<name>A0A1X6PAL5_PORUM</name>
<accession>A0A1X6PAL5</accession>
<feature type="region of interest" description="Disordered" evidence="1">
    <location>
        <begin position="31"/>
        <end position="65"/>
    </location>
</feature>
<evidence type="ECO:0000256" key="1">
    <source>
        <dbReference type="SAM" id="MobiDB-lite"/>
    </source>
</evidence>
<organism evidence="2 3">
    <name type="scientific">Porphyra umbilicalis</name>
    <name type="common">Purple laver</name>
    <name type="synonym">Red alga</name>
    <dbReference type="NCBI Taxonomy" id="2786"/>
    <lineage>
        <taxon>Eukaryota</taxon>
        <taxon>Rhodophyta</taxon>
        <taxon>Bangiophyceae</taxon>
        <taxon>Bangiales</taxon>
        <taxon>Bangiaceae</taxon>
        <taxon>Porphyra</taxon>
    </lineage>
</organism>
<dbReference type="Proteomes" id="UP000218209">
    <property type="component" value="Unassembled WGS sequence"/>
</dbReference>
<evidence type="ECO:0000313" key="3">
    <source>
        <dbReference type="Proteomes" id="UP000218209"/>
    </source>
</evidence>
<protein>
    <submittedName>
        <fullName evidence="2">Uncharacterized protein</fullName>
    </submittedName>
</protein>
<sequence>MLQPWNGCNAERCTACACTSTSRCRDVAFPPGHSPKYTPRALPPPSAPVRTSHPQPPLSINAPPRPLASMPPALRRTCGGAPSVRARQHTTAAEHDQVCRLHCRRRRRAGGGCRRRRRAARRRGRRAWGRRGGDLANGGHAGRRACAPFGGRSGVFGRHAGGGGRVRGGRGGADGRRRGRGGGRLALAHRRHVQRRRSTTTESGKGRGMTGQRGKAATSGGRVAVTGARSRRRPPRRAGGDPSSAARRGTQGGRRHPPGRPHGGPPARATRRAESEARPE</sequence>
<feature type="region of interest" description="Disordered" evidence="1">
    <location>
        <begin position="110"/>
        <end position="280"/>
    </location>
</feature>
<feature type="compositionally biased region" description="Basic residues" evidence="1">
    <location>
        <begin position="177"/>
        <end position="198"/>
    </location>
</feature>
<evidence type="ECO:0000313" key="2">
    <source>
        <dbReference type="EMBL" id="OSX77766.1"/>
    </source>
</evidence>